<evidence type="ECO:0000313" key="3">
    <source>
        <dbReference type="Proteomes" id="UP001241056"/>
    </source>
</evidence>
<gene>
    <name evidence="2" type="ORF">QEZ41_05370</name>
</gene>
<comment type="caution">
    <text evidence="2">The sequence shown here is derived from an EMBL/GenBank/DDBJ whole genome shotgun (WGS) entry which is preliminary data.</text>
</comment>
<proteinExistence type="predicted"/>
<name>A0ABT7SNF4_9GAMM</name>
<keyword evidence="1" id="KW-1133">Transmembrane helix</keyword>
<evidence type="ECO:0000256" key="1">
    <source>
        <dbReference type="SAM" id="Phobius"/>
    </source>
</evidence>
<accession>A0ABT7SNF4</accession>
<evidence type="ECO:0000313" key="2">
    <source>
        <dbReference type="EMBL" id="MDM7857706.1"/>
    </source>
</evidence>
<evidence type="ECO:0008006" key="4">
    <source>
        <dbReference type="Google" id="ProtNLM"/>
    </source>
</evidence>
<keyword evidence="3" id="KW-1185">Reference proteome</keyword>
<dbReference type="RefSeq" id="WP_289410368.1">
    <property type="nucleotide sequence ID" value="NZ_JAUCDY010000005.1"/>
</dbReference>
<protein>
    <recommendedName>
        <fullName evidence="4">Transmembrane protein</fullName>
    </recommendedName>
</protein>
<feature type="transmembrane region" description="Helical" evidence="1">
    <location>
        <begin position="27"/>
        <end position="45"/>
    </location>
</feature>
<keyword evidence="1" id="KW-0812">Transmembrane</keyword>
<feature type="transmembrane region" description="Helical" evidence="1">
    <location>
        <begin position="88"/>
        <end position="106"/>
    </location>
</feature>
<reference evidence="2 3" key="1">
    <citation type="submission" date="2023-06" db="EMBL/GenBank/DDBJ databases">
        <title>Thiopseudomonas sp. CY1220 draft genome sequence.</title>
        <authorList>
            <person name="Zhao G."/>
            <person name="An M."/>
        </authorList>
    </citation>
    <scope>NUCLEOTIDE SEQUENCE [LARGE SCALE GENOMIC DNA]</scope>
    <source>
        <strain evidence="2 3">CY1220</strain>
    </source>
</reference>
<sequence length="112" mass="13009">MLVLQAMLLLLAIIVLFVFFVDARFETVGFFIFGVGLSLLLVWVLNKVKNRWPLNSYLPRFLLCLSFLFCFAGLHEFIGYLFYNKEGVVYSLILIFVSVILFLMGVDKENKR</sequence>
<organism evidence="2 3">
    <name type="scientific">Thiopseudomonas acetoxidans</name>
    <dbReference type="NCBI Taxonomy" id="3041622"/>
    <lineage>
        <taxon>Bacteria</taxon>
        <taxon>Pseudomonadati</taxon>
        <taxon>Pseudomonadota</taxon>
        <taxon>Gammaproteobacteria</taxon>
        <taxon>Pseudomonadales</taxon>
        <taxon>Pseudomonadaceae</taxon>
        <taxon>Thiopseudomonas</taxon>
    </lineage>
</organism>
<keyword evidence="1" id="KW-0472">Membrane</keyword>
<dbReference type="Proteomes" id="UP001241056">
    <property type="component" value="Unassembled WGS sequence"/>
</dbReference>
<dbReference type="EMBL" id="JAUCDY010000005">
    <property type="protein sequence ID" value="MDM7857706.1"/>
    <property type="molecule type" value="Genomic_DNA"/>
</dbReference>
<feature type="transmembrane region" description="Helical" evidence="1">
    <location>
        <begin position="57"/>
        <end position="82"/>
    </location>
</feature>